<evidence type="ECO:0000256" key="7">
    <source>
        <dbReference type="ARBA" id="ARBA00023161"/>
    </source>
</evidence>
<keyword evidence="14" id="KW-1185">Reference proteome</keyword>
<dbReference type="Gene3D" id="4.10.80.160">
    <property type="match status" value="1"/>
</dbReference>
<evidence type="ECO:0000313" key="14">
    <source>
        <dbReference type="Proteomes" id="UP000027135"/>
    </source>
</evidence>
<evidence type="ECO:0000259" key="12">
    <source>
        <dbReference type="SMART" id="SM00543"/>
    </source>
</evidence>
<evidence type="ECO:0000256" key="4">
    <source>
        <dbReference type="ARBA" id="ARBA00022737"/>
    </source>
</evidence>
<keyword evidence="7" id="KW-0866">Nonsense-mediated mRNA decay</keyword>
<dbReference type="FunCoup" id="A0A067RKY2">
    <property type="interactions" value="2268"/>
</dbReference>
<accession>A0A067RKY2</accession>
<dbReference type="PANTHER" id="PTHR12839">
    <property type="entry name" value="NONSENSE-MEDIATED MRNA DECAY PROTEIN 2 UP-FRAMESHIFT SUPPRESSOR 2"/>
    <property type="match status" value="1"/>
</dbReference>
<dbReference type="GO" id="GO:0035145">
    <property type="term" value="C:exon-exon junction complex"/>
    <property type="evidence" value="ECO:0007669"/>
    <property type="project" value="TreeGrafter"/>
</dbReference>
<keyword evidence="3" id="KW-0597">Phosphoprotein</keyword>
<proteinExistence type="predicted"/>
<evidence type="ECO:0000256" key="11">
    <source>
        <dbReference type="SAM" id="MobiDB-lite"/>
    </source>
</evidence>
<dbReference type="GO" id="GO:0005829">
    <property type="term" value="C:cytosol"/>
    <property type="evidence" value="ECO:0007669"/>
    <property type="project" value="UniProtKB-ARBA"/>
</dbReference>
<gene>
    <name evidence="13" type="ORF">L798_04202</name>
</gene>
<comment type="subcellular location">
    <subcellularLocation>
        <location evidence="1">Cytoplasm</location>
        <location evidence="1">Perinuclear region</location>
    </subcellularLocation>
</comment>
<dbReference type="InterPro" id="IPR007193">
    <property type="entry name" value="Upf2/Nmd2_C"/>
</dbReference>
<dbReference type="GO" id="GO:0003723">
    <property type="term" value="F:RNA binding"/>
    <property type="evidence" value="ECO:0007669"/>
    <property type="project" value="UniProtKB-KW"/>
</dbReference>
<evidence type="ECO:0000256" key="2">
    <source>
        <dbReference type="ARBA" id="ARBA00022490"/>
    </source>
</evidence>
<dbReference type="FunFam" id="1.25.40.180:FF:000015">
    <property type="entry name" value="regulator of nonsense transcripts 2 isoform X1"/>
    <property type="match status" value="1"/>
</dbReference>
<dbReference type="GO" id="GO:0000184">
    <property type="term" value="P:nuclear-transcribed mRNA catabolic process, nonsense-mediated decay"/>
    <property type="evidence" value="ECO:0007669"/>
    <property type="project" value="UniProtKB-KW"/>
</dbReference>
<evidence type="ECO:0000256" key="6">
    <source>
        <dbReference type="ARBA" id="ARBA00023054"/>
    </source>
</evidence>
<feature type="region of interest" description="Disordered" evidence="11">
    <location>
        <begin position="1498"/>
        <end position="1585"/>
    </location>
</feature>
<dbReference type="GO" id="GO:0048471">
    <property type="term" value="C:perinuclear region of cytoplasm"/>
    <property type="evidence" value="ECO:0007669"/>
    <property type="project" value="UniProtKB-SubCell"/>
</dbReference>
<name>A0A067RKY2_ZOONE</name>
<feature type="compositionally biased region" description="Polar residues" evidence="11">
    <location>
        <begin position="423"/>
        <end position="440"/>
    </location>
</feature>
<dbReference type="Pfam" id="PF02854">
    <property type="entry name" value="MIF4G"/>
    <property type="match status" value="3"/>
</dbReference>
<dbReference type="Gene3D" id="6.10.250.770">
    <property type="match status" value="1"/>
</dbReference>
<dbReference type="PANTHER" id="PTHR12839:SF7">
    <property type="entry name" value="REGULATOR OF NONSENSE TRANSCRIPTS 2"/>
    <property type="match status" value="1"/>
</dbReference>
<dbReference type="FunFam" id="1.25.40.180:FF:000014">
    <property type="entry name" value="Putative regulator of nonsense transcripts 2"/>
    <property type="match status" value="1"/>
</dbReference>
<sequence length="1763" mass="200537">MDPTELIPERRAKSWKREHEERCRRHQNNSDQKKFNDPGCGSDQSVLLEIKDSLSDFVKDAGGVEKMEIPANDKLDGCGIVDVENEDAFILRSATEDSECESTNKACVESDLINNLEYTDRTLCDGSRNEILFPFVQTTEGSDFKTENNLLFKQFPEKRGREDFIEINGFNVNFKGDSTKSGHTSGDLSVCEIAMEEESKLPIMFQQCETEAQGNTHEEHSKISSWTETGSSELHKAQCCLLECSAELSGIAVLEGTELVDLRETLPRMDKVTNISLEVSEGTHLKSSGIPEGDAALLTDTKPEALGSAIPRCLDILKDGSLDRVSGQSGFTDVLQGFAGNFRTLPEYNVNTEESIQKTNVSLDTGDSSGNCKEEGEVSSFEIVDLLDNSRDLECINSCSFDLEDRNEAPNEYQKGSLENDDQNGSSDDSIFNSSETPGNVTKKMSGEGTLGIEQEKNLFVELSSDKNSTTPVEGIDITEHFICVLDSVRSPLTFQERDQSASEFLGDPNASGDVNTFFADFSLGNMAVEYKETEQSQGINLGNPTGELYEQDSKHFMDESTEEMTGDTSAGSKYCFGVDTIPEQIKPSETASLHPSETSSEDKKILDLYVSEVEQRLSQKQVLREENQDVVSLRPDEYHFSKLDSSLKKNTAFVRKLKTFTCSQLDSLLKDMSTLNLTKYISEAASAIVEAKLKMTDVMAAVELCNSLHHMYAEFSSHLLENWHRFLSIKKDDRMINQSKLRVDLRFYAEMINVGIFTHKEGLPLLGNVLTVLVNMDREEHNNVSIILSFCRHCGEDYAGLVPRKIRLLAEEYQILLPRSKLLTKEKQRNVKTLLKDYYGSLVKHVMKEHRDLQAFERQNKKILQTRGELNGERKEKWENLKYSYERLFTGMTTFAEILDEDLPVLPEDEYLKDEDLRMIGASDGEETGFTSTIWEDEEEQRFYEYLTDMKEFLPSITVRPLEPVSEISEDVLDAEAEELEEEPIAEGKEDDEEPSPPEPDDIEELESVTNSSNKILMESFLTHLPHCVNREMIDSSAVEFVMNLNTKYNRKKLVKMLFSVPRTRLDLLPFYARFVATLHPVVPDVAMELGQFLKQDFKFHVRKKDQINIESKIKVVRFIGELVKFRMYSKIEALYCLKLLLHDFTHHHIEMCCSLLESCGRFLFRNPDSHQRTKVYLEQMMRKKSVTALDSRYVTMIENAFYYVDPPDTAPFVKKERPPMHEFIRKILYQDLVKANTDKVLRLMRKLEWENSDLAEYSVKCLTMAHNVKYYNIRCLASLLAGLVTHQEMVGTHVVDGVMEDIRLGMEVNLPKYSQRRVAMIKYLGELYNYRMVESSDIFKVLYSLISFGVSLNPSSPSFLDPPEHLFRIRLVCILLETCGQYFNNGISKLKLDYYFTYFQRYFWLKYEDKYWTPENPFPVGVHYLFKDTLTSLRPKLHLLSSFEEANQAVHQMQMEFAPMLSDHMPWLFGGSGSDAADNVVPTLGSDLGTIVEAASEGDDDACTESEVADVTDAETETEGSSHDGRPVKKSIKSVVGEEGEGGEDDEDEFCEALSEFEDGEGEGEQEWGGTSSSPLQQSQGDEASMVAALPQGPTHVDCPEDEDFLSAFDRMVSDNIQDRMRETVKPQQVDISVPLHIKGNAKKTYEQLQETRVEEKSTMNFVLMVRKGHKQQYKSLAVPINSELALNLKNREEAERAEKERVKRLTLDINERLEEEDYQEMLAQAQRPVIMNLNRERKHKYQHPKGAPDADLIFGPKKVR</sequence>
<dbReference type="Proteomes" id="UP000027135">
    <property type="component" value="Unassembled WGS sequence"/>
</dbReference>
<feature type="region of interest" description="Disordered" evidence="11">
    <location>
        <begin position="979"/>
        <end position="1005"/>
    </location>
</feature>
<evidence type="ECO:0000256" key="3">
    <source>
        <dbReference type="ARBA" id="ARBA00022553"/>
    </source>
</evidence>
<organism evidence="13 14">
    <name type="scientific">Zootermopsis nevadensis</name>
    <name type="common">Dampwood termite</name>
    <dbReference type="NCBI Taxonomy" id="136037"/>
    <lineage>
        <taxon>Eukaryota</taxon>
        <taxon>Metazoa</taxon>
        <taxon>Ecdysozoa</taxon>
        <taxon>Arthropoda</taxon>
        <taxon>Hexapoda</taxon>
        <taxon>Insecta</taxon>
        <taxon>Pterygota</taxon>
        <taxon>Neoptera</taxon>
        <taxon>Polyneoptera</taxon>
        <taxon>Dictyoptera</taxon>
        <taxon>Blattodea</taxon>
        <taxon>Blattoidea</taxon>
        <taxon>Termitoidae</taxon>
        <taxon>Termopsidae</taxon>
        <taxon>Zootermopsis</taxon>
    </lineage>
</organism>
<dbReference type="InParanoid" id="A0A067RKY2"/>
<feature type="region of interest" description="Disordered" evidence="11">
    <location>
        <begin position="1741"/>
        <end position="1763"/>
    </location>
</feature>
<keyword evidence="4" id="KW-0677">Repeat</keyword>
<keyword evidence="5" id="KW-0694">RNA-binding</keyword>
<evidence type="ECO:0000313" key="13">
    <source>
        <dbReference type="EMBL" id="KDR21260.1"/>
    </source>
</evidence>
<keyword evidence="6" id="KW-0175">Coiled coil</keyword>
<dbReference type="Pfam" id="PF04050">
    <property type="entry name" value="Upf2"/>
    <property type="match status" value="1"/>
</dbReference>
<feature type="domain" description="MIF4G" evidence="12">
    <location>
        <begin position="648"/>
        <end position="863"/>
    </location>
</feature>
<feature type="compositionally biased region" description="Basic and acidic residues" evidence="11">
    <location>
        <begin position="7"/>
        <end position="23"/>
    </location>
</feature>
<dbReference type="InterPro" id="IPR016024">
    <property type="entry name" value="ARM-type_fold"/>
</dbReference>
<feature type="domain" description="MIF4G" evidence="12">
    <location>
        <begin position="1020"/>
        <end position="1209"/>
    </location>
</feature>
<comment type="function">
    <text evidence="8">Involved in nonsense-mediated decay (NMD) of mRNAs containing premature stop codons by associating with the nuclear exon junction complex (EJC). Recruited by UPF3B associated with the EJC core at the cytoplasmic side of the nuclear envelope and the subsequent formation of an UPF1-UPF2-UPF3 surveillance complex (including UPF1 bound to release factors at the stalled ribosome) is believed to activate NMD. In cooperation with UPF3B stimulates both ATPase and RNA helicase activities of UPF1. Binds spliced mRNA.</text>
</comment>
<feature type="region of interest" description="Disordered" evidence="11">
    <location>
        <begin position="412"/>
        <end position="448"/>
    </location>
</feature>
<dbReference type="Gene3D" id="1.25.40.180">
    <property type="match status" value="3"/>
</dbReference>
<feature type="compositionally biased region" description="Acidic residues" evidence="11">
    <location>
        <begin position="1498"/>
        <end position="1520"/>
    </location>
</feature>
<evidence type="ECO:0000256" key="9">
    <source>
        <dbReference type="ARBA" id="ARBA00068726"/>
    </source>
</evidence>
<feature type="compositionally biased region" description="Acidic residues" evidence="11">
    <location>
        <begin position="1540"/>
        <end position="1568"/>
    </location>
</feature>
<dbReference type="SMART" id="SM00543">
    <property type="entry name" value="MIF4G"/>
    <property type="match status" value="3"/>
</dbReference>
<dbReference type="InterPro" id="IPR039762">
    <property type="entry name" value="Nmd2/UPF2"/>
</dbReference>
<dbReference type="SUPFAM" id="SSF48371">
    <property type="entry name" value="ARM repeat"/>
    <property type="match status" value="3"/>
</dbReference>
<keyword evidence="2" id="KW-0963">Cytoplasm</keyword>
<dbReference type="EMBL" id="KK852564">
    <property type="protein sequence ID" value="KDR21260.1"/>
    <property type="molecule type" value="Genomic_DNA"/>
</dbReference>
<evidence type="ECO:0000256" key="10">
    <source>
        <dbReference type="ARBA" id="ARBA00080859"/>
    </source>
</evidence>
<dbReference type="FunFam" id="1.25.40.180:FF:000023">
    <property type="entry name" value="regulator of nonsense transcripts 2 isoform X1"/>
    <property type="match status" value="1"/>
</dbReference>
<dbReference type="eggNOG" id="KOG2051">
    <property type="taxonomic scope" value="Eukaryota"/>
</dbReference>
<evidence type="ECO:0000256" key="8">
    <source>
        <dbReference type="ARBA" id="ARBA00059351"/>
    </source>
</evidence>
<evidence type="ECO:0000256" key="1">
    <source>
        <dbReference type="ARBA" id="ARBA00004556"/>
    </source>
</evidence>
<protein>
    <recommendedName>
        <fullName evidence="9">Regulator of nonsense transcripts 2</fullName>
    </recommendedName>
    <alternativeName>
        <fullName evidence="10">Up-frameshift suppressor 2 homolog</fullName>
    </alternativeName>
</protein>
<feature type="region of interest" description="Disordered" evidence="11">
    <location>
        <begin position="1"/>
        <end position="40"/>
    </location>
</feature>
<feature type="domain" description="MIF4G" evidence="12">
    <location>
        <begin position="1224"/>
        <end position="1438"/>
    </location>
</feature>
<evidence type="ECO:0000256" key="5">
    <source>
        <dbReference type="ARBA" id="ARBA00022884"/>
    </source>
</evidence>
<dbReference type="OMA" id="DFQHHQI"/>
<reference evidence="13 14" key="1">
    <citation type="journal article" date="2014" name="Nat. Commun.">
        <title>Molecular traces of alternative social organization in a termite genome.</title>
        <authorList>
            <person name="Terrapon N."/>
            <person name="Li C."/>
            <person name="Robertson H.M."/>
            <person name="Ji L."/>
            <person name="Meng X."/>
            <person name="Booth W."/>
            <person name="Chen Z."/>
            <person name="Childers C.P."/>
            <person name="Glastad K.M."/>
            <person name="Gokhale K."/>
            <person name="Gowin J."/>
            <person name="Gronenberg W."/>
            <person name="Hermansen R.A."/>
            <person name="Hu H."/>
            <person name="Hunt B.G."/>
            <person name="Huylmans A.K."/>
            <person name="Khalil S.M."/>
            <person name="Mitchell R.D."/>
            <person name="Munoz-Torres M.C."/>
            <person name="Mustard J.A."/>
            <person name="Pan H."/>
            <person name="Reese J.T."/>
            <person name="Scharf M.E."/>
            <person name="Sun F."/>
            <person name="Vogel H."/>
            <person name="Xiao J."/>
            <person name="Yang W."/>
            <person name="Yang Z."/>
            <person name="Yang Z."/>
            <person name="Zhou J."/>
            <person name="Zhu J."/>
            <person name="Brent C.S."/>
            <person name="Elsik C.G."/>
            <person name="Goodisman M.A."/>
            <person name="Liberles D.A."/>
            <person name="Roe R.M."/>
            <person name="Vargo E.L."/>
            <person name="Vilcinskas A."/>
            <person name="Wang J."/>
            <person name="Bornberg-Bauer E."/>
            <person name="Korb J."/>
            <person name="Zhang G."/>
            <person name="Liebig J."/>
        </authorList>
    </citation>
    <scope>NUCLEOTIDE SEQUENCE [LARGE SCALE GENOMIC DNA]</scope>
    <source>
        <tissue evidence="13">Whole organism</tissue>
    </source>
</reference>
<dbReference type="InterPro" id="IPR003890">
    <property type="entry name" value="MIF4G-like_typ-3"/>
</dbReference>
<dbReference type="STRING" id="136037.A0A067RKY2"/>